<dbReference type="EMBL" id="LMTZ01000140">
    <property type="protein sequence ID" value="KST63381.1"/>
    <property type="molecule type" value="Genomic_DNA"/>
</dbReference>
<evidence type="ECO:0000256" key="1">
    <source>
        <dbReference type="ARBA" id="ARBA00001936"/>
    </source>
</evidence>
<evidence type="ECO:0000256" key="10">
    <source>
        <dbReference type="ARBA" id="ARBA00023239"/>
    </source>
</evidence>
<protein>
    <submittedName>
        <fullName evidence="13">Endoribonuclease</fullName>
    </submittedName>
</protein>
<dbReference type="SUPFAM" id="SSF142877">
    <property type="entry name" value="EndoU-like"/>
    <property type="match status" value="1"/>
</dbReference>
<evidence type="ECO:0000256" key="8">
    <source>
        <dbReference type="ARBA" id="ARBA00022884"/>
    </source>
</evidence>
<keyword evidence="14" id="KW-1185">Reference proteome</keyword>
<accession>A0A0V7ZFM8</accession>
<name>A0A0V7ZFM8_9CYAN</name>
<dbReference type="Gene3D" id="2.60.40.1260">
    <property type="entry name" value="Lamin Tail domain"/>
    <property type="match status" value="1"/>
</dbReference>
<evidence type="ECO:0000256" key="7">
    <source>
        <dbReference type="ARBA" id="ARBA00022801"/>
    </source>
</evidence>
<keyword evidence="7" id="KW-0378">Hydrolase</keyword>
<dbReference type="InterPro" id="IPR037227">
    <property type="entry name" value="EndoU-like"/>
</dbReference>
<reference evidence="13 14" key="1">
    <citation type="journal article" date="2015" name="Genome Announc.">
        <title>Draft Genome of the Euendolithic (true boring) Cyanobacterium Mastigocoleus testarum strain BC008.</title>
        <authorList>
            <person name="Guida B.S."/>
            <person name="Garcia-Pichel F."/>
        </authorList>
    </citation>
    <scope>NUCLEOTIDE SEQUENCE [LARGE SCALE GENOMIC DNA]</scope>
    <source>
        <strain evidence="13 14">BC008</strain>
    </source>
</reference>
<proteinExistence type="inferred from homology"/>
<dbReference type="InterPro" id="IPR039787">
    <property type="entry name" value="ENDOU"/>
</dbReference>
<dbReference type="GO" id="GO:0016787">
    <property type="term" value="F:hydrolase activity"/>
    <property type="evidence" value="ECO:0007669"/>
    <property type="project" value="UniProtKB-KW"/>
</dbReference>
<evidence type="ECO:0000256" key="5">
    <source>
        <dbReference type="ARBA" id="ARBA00022723"/>
    </source>
</evidence>
<dbReference type="PANTHER" id="PTHR12439:SF11">
    <property type="entry name" value="URIDYLATE-SPECIFIC ENDORIBONUCLEASE"/>
    <property type="match status" value="1"/>
</dbReference>
<keyword evidence="8" id="KW-0694">RNA-binding</keyword>
<organism evidence="13 14">
    <name type="scientific">Mastigocoleus testarum BC008</name>
    <dbReference type="NCBI Taxonomy" id="371196"/>
    <lineage>
        <taxon>Bacteria</taxon>
        <taxon>Bacillati</taxon>
        <taxon>Cyanobacteriota</taxon>
        <taxon>Cyanophyceae</taxon>
        <taxon>Nostocales</taxon>
        <taxon>Hapalosiphonaceae</taxon>
        <taxon>Mastigocoleus</taxon>
    </lineage>
</organism>
<evidence type="ECO:0000256" key="4">
    <source>
        <dbReference type="ARBA" id="ARBA00022722"/>
    </source>
</evidence>
<dbReference type="Proteomes" id="UP000053372">
    <property type="component" value="Unassembled WGS sequence"/>
</dbReference>
<dbReference type="GO" id="GO:0003723">
    <property type="term" value="F:RNA binding"/>
    <property type="evidence" value="ECO:0007669"/>
    <property type="project" value="UniProtKB-KW"/>
</dbReference>
<dbReference type="InterPro" id="IPR036415">
    <property type="entry name" value="Lamin_tail_dom_sf"/>
</dbReference>
<dbReference type="PROSITE" id="PS51959">
    <property type="entry name" value="ENDOU"/>
    <property type="match status" value="1"/>
</dbReference>
<dbReference type="InterPro" id="IPR001322">
    <property type="entry name" value="Lamin_tail_dom"/>
</dbReference>
<keyword evidence="10" id="KW-0456">Lyase</keyword>
<sequence>MTGDNIYQILWENDENQFSVSPRNQNGEWENPNADILLDEQVKANGSREIDLATNSLFYRVNEEKLFDENRTYVSFISLLDNYAIRSVDPEFTDEQEEAEQQQFISLILKTKPIQLALRYINQEFGENLSEQQFASKLSRIWFELYTNYFRGRTTEFASGFEHVFVGEGKYDIDAGNKKESLGKISGYHSWVKFYLDEQNQRVNYLGYKYDLQGQEGPQNPNVVTLQQLQTVTDMRGNVVAKLFKKKGGFFVGPSPECEIAIATVVYYESVYGRVRRDKRRVNINGANYDLVLYRNINPNGSRGEMIRSFFPIFLSLEDQGGGQNQESEMDPPRIVPIDEILTNDTSVRIVRALPNPAGKDKGKEWVELQNTGDEAINLTGWQMEDRIGRPQALSGTLQPNEVKRFTVSRSTPDSMQMSNKSGLITVRDPNSKEITTVRYSRASSGTIIEFA</sequence>
<keyword evidence="9" id="KW-0464">Manganese</keyword>
<comment type="similarity">
    <text evidence="2">Belongs to the ENDOU family.</text>
</comment>
<evidence type="ECO:0000259" key="11">
    <source>
        <dbReference type="PROSITE" id="PS51841"/>
    </source>
</evidence>
<dbReference type="OrthoDB" id="291334at2"/>
<keyword evidence="4" id="KW-0540">Nuclease</keyword>
<evidence type="ECO:0000313" key="13">
    <source>
        <dbReference type="EMBL" id="KST63381.1"/>
    </source>
</evidence>
<dbReference type="PROSITE" id="PS51841">
    <property type="entry name" value="LTD"/>
    <property type="match status" value="1"/>
</dbReference>
<feature type="domain" description="EndoU" evidence="12">
    <location>
        <begin position="1"/>
        <end position="316"/>
    </location>
</feature>
<evidence type="ECO:0000259" key="12">
    <source>
        <dbReference type="PROSITE" id="PS51959"/>
    </source>
</evidence>
<dbReference type="CDD" id="cd21159">
    <property type="entry name" value="XendoU"/>
    <property type="match status" value="1"/>
</dbReference>
<evidence type="ECO:0000256" key="3">
    <source>
        <dbReference type="ARBA" id="ARBA00011245"/>
    </source>
</evidence>
<dbReference type="SUPFAM" id="SSF74853">
    <property type="entry name" value="Lamin A/C globular tail domain"/>
    <property type="match status" value="1"/>
</dbReference>
<dbReference type="AlphaFoldDB" id="A0A0V7ZFM8"/>
<comment type="subunit">
    <text evidence="3">Monomer.</text>
</comment>
<evidence type="ECO:0000256" key="6">
    <source>
        <dbReference type="ARBA" id="ARBA00022759"/>
    </source>
</evidence>
<dbReference type="InterPro" id="IPR018998">
    <property type="entry name" value="EndoU_C"/>
</dbReference>
<keyword evidence="5" id="KW-0479">Metal-binding</keyword>
<dbReference type="Pfam" id="PF09412">
    <property type="entry name" value="XendoU"/>
    <property type="match status" value="1"/>
</dbReference>
<dbReference type="Pfam" id="PF00932">
    <property type="entry name" value="LTD"/>
    <property type="match status" value="1"/>
</dbReference>
<dbReference type="PANTHER" id="PTHR12439">
    <property type="entry name" value="PLACENTAL PROTEIN 11-RELATED"/>
    <property type="match status" value="1"/>
</dbReference>
<comment type="caution">
    <text evidence="13">The sequence shown here is derived from an EMBL/GenBank/DDBJ whole genome shotgun (WGS) entry which is preliminary data.</text>
</comment>
<dbReference type="GO" id="GO:0004521">
    <property type="term" value="F:RNA endonuclease activity"/>
    <property type="evidence" value="ECO:0007669"/>
    <property type="project" value="InterPro"/>
</dbReference>
<evidence type="ECO:0000256" key="2">
    <source>
        <dbReference type="ARBA" id="ARBA00010168"/>
    </source>
</evidence>
<dbReference type="GO" id="GO:0046872">
    <property type="term" value="F:metal ion binding"/>
    <property type="evidence" value="ECO:0007669"/>
    <property type="project" value="UniProtKB-KW"/>
</dbReference>
<evidence type="ECO:0000256" key="9">
    <source>
        <dbReference type="ARBA" id="ARBA00023211"/>
    </source>
</evidence>
<comment type="cofactor">
    <cofactor evidence="1">
        <name>Mn(2+)</name>
        <dbReference type="ChEBI" id="CHEBI:29035"/>
    </cofactor>
</comment>
<dbReference type="GO" id="GO:0016829">
    <property type="term" value="F:lyase activity"/>
    <property type="evidence" value="ECO:0007669"/>
    <property type="project" value="UniProtKB-KW"/>
</dbReference>
<evidence type="ECO:0000313" key="14">
    <source>
        <dbReference type="Proteomes" id="UP000053372"/>
    </source>
</evidence>
<feature type="domain" description="LTD" evidence="11">
    <location>
        <begin position="344"/>
        <end position="442"/>
    </location>
</feature>
<gene>
    <name evidence="13" type="ORF">BC008_39125</name>
</gene>
<keyword evidence="6" id="KW-0255">Endonuclease</keyword>